<comment type="caution">
    <text evidence="1">The sequence shown here is derived from an EMBL/GenBank/DDBJ whole genome shotgun (WGS) entry which is preliminary data.</text>
</comment>
<dbReference type="InterPro" id="IPR036291">
    <property type="entry name" value="NAD(P)-bd_dom_sf"/>
</dbReference>
<name>A0ABP8EIV7_9MICO</name>
<evidence type="ECO:0000313" key="2">
    <source>
        <dbReference type="Proteomes" id="UP001501586"/>
    </source>
</evidence>
<proteinExistence type="predicted"/>
<accession>A0ABP8EIV7</accession>
<dbReference type="EMBL" id="BAABAZ010000005">
    <property type="protein sequence ID" value="GAA4283903.1"/>
    <property type="molecule type" value="Genomic_DNA"/>
</dbReference>
<dbReference type="SUPFAM" id="SSF51735">
    <property type="entry name" value="NAD(P)-binding Rossmann-fold domains"/>
    <property type="match status" value="1"/>
</dbReference>
<evidence type="ECO:0000313" key="1">
    <source>
        <dbReference type="EMBL" id="GAA4283903.1"/>
    </source>
</evidence>
<dbReference type="InterPro" id="IPR051207">
    <property type="entry name" value="ComplexI_NDUFA9_subunit"/>
</dbReference>
<dbReference type="Gene3D" id="3.40.50.720">
    <property type="entry name" value="NAD(P)-binding Rossmann-like Domain"/>
    <property type="match status" value="1"/>
</dbReference>
<keyword evidence="2" id="KW-1185">Reference proteome</keyword>
<dbReference type="Proteomes" id="UP001501586">
    <property type="component" value="Unassembled WGS sequence"/>
</dbReference>
<gene>
    <name evidence="1" type="ORF">GCM10022261_14340</name>
</gene>
<dbReference type="PANTHER" id="PTHR12126">
    <property type="entry name" value="NADH-UBIQUINONE OXIDOREDUCTASE 39 KDA SUBUNIT-RELATED"/>
    <property type="match status" value="1"/>
</dbReference>
<sequence>MLGANMQITVLGATGVLGHQLVENLVNRGHAVVEAHRSGGVDAYRDHGLQEAVAGSDWVVDCLNLQTLSPGRAVDFFTTTAHHIAEAARTSGARVAVVSIVGAANPALHRSLGYYKGKAAQESVYHDEVPPERLLMFRSTQWFELVETLLNQTSLGPIAAVPHMRVQPLAVADAAGFLADAIEQNHSGDRAVAGPDVRDMAELAAQVAAVRAKRTLVIPITLGRVLRQNLLLPDDGALIGTTSWADWLAEFRAAQSR</sequence>
<protein>
    <submittedName>
        <fullName evidence="1">SDR family oxidoreductase</fullName>
    </submittedName>
</protein>
<dbReference type="PANTHER" id="PTHR12126:SF11">
    <property type="entry name" value="NADH DEHYDROGENASE [UBIQUINONE] 1 ALPHA SUBCOMPLEX SUBUNIT 9, MITOCHONDRIAL"/>
    <property type="match status" value="1"/>
</dbReference>
<reference evidence="2" key="1">
    <citation type="journal article" date="2019" name="Int. J. Syst. Evol. Microbiol.">
        <title>The Global Catalogue of Microorganisms (GCM) 10K type strain sequencing project: providing services to taxonomists for standard genome sequencing and annotation.</title>
        <authorList>
            <consortium name="The Broad Institute Genomics Platform"/>
            <consortium name="The Broad Institute Genome Sequencing Center for Infectious Disease"/>
            <person name="Wu L."/>
            <person name="Ma J."/>
        </authorList>
    </citation>
    <scope>NUCLEOTIDE SEQUENCE [LARGE SCALE GENOMIC DNA]</scope>
    <source>
        <strain evidence="2">JCM 17458</strain>
    </source>
</reference>
<organism evidence="1 2">
    <name type="scientific">Brevibacterium daeguense</name>
    <dbReference type="NCBI Taxonomy" id="909936"/>
    <lineage>
        <taxon>Bacteria</taxon>
        <taxon>Bacillati</taxon>
        <taxon>Actinomycetota</taxon>
        <taxon>Actinomycetes</taxon>
        <taxon>Micrococcales</taxon>
        <taxon>Brevibacteriaceae</taxon>
        <taxon>Brevibacterium</taxon>
    </lineage>
</organism>